<organism evidence="1 2">
    <name type="scientific">Candidatus Synechococcus calcipolaris G9</name>
    <dbReference type="NCBI Taxonomy" id="1497997"/>
    <lineage>
        <taxon>Bacteria</taxon>
        <taxon>Bacillati</taxon>
        <taxon>Cyanobacteriota</taxon>
        <taxon>Cyanophyceae</taxon>
        <taxon>Synechococcales</taxon>
        <taxon>Synechococcaceae</taxon>
        <taxon>Synechococcus</taxon>
    </lineage>
</organism>
<evidence type="ECO:0000313" key="1">
    <source>
        <dbReference type="EMBL" id="MDG2992078.1"/>
    </source>
</evidence>
<dbReference type="EMBL" id="JAKKUT010000007">
    <property type="protein sequence ID" value="MDG2992078.1"/>
    <property type="molecule type" value="Genomic_DNA"/>
</dbReference>
<protein>
    <submittedName>
        <fullName evidence="1">Uncharacterized protein</fullName>
    </submittedName>
</protein>
<sequence length="71" mass="8167">MLIMLTENQLLYPEQVCPNCLWADGQGQPRWHKDQLRCGAPIGCTGDRICKQFRCQMGFRLAQINEMPVTL</sequence>
<gene>
    <name evidence="1" type="ORF">L3556_14225</name>
</gene>
<reference evidence="1" key="2">
    <citation type="submission" date="2022-01" db="EMBL/GenBank/DDBJ databases">
        <authorList>
            <person name="Zivanovic Y."/>
            <person name="Moreira D."/>
            <person name="Lopez-Garcia P."/>
        </authorList>
    </citation>
    <scope>NUCLEOTIDE SEQUENCE</scope>
    <source>
        <strain evidence="1">G9</strain>
    </source>
</reference>
<dbReference type="RefSeq" id="WP_277867999.1">
    <property type="nucleotide sequence ID" value="NZ_JAKKUT010000007.1"/>
</dbReference>
<reference evidence="1" key="1">
    <citation type="journal article" date="2022" name="Genome Biol. Evol.">
        <title>A New Gene Family Diagnostic for Intracellular Biomineralization of Amorphous Ca Carbonates by Cyanobacteria.</title>
        <authorList>
            <person name="Benzerara K."/>
            <person name="Duprat E."/>
            <person name="Bitard-Feildel T."/>
            <person name="Caumes G."/>
            <person name="Cassier-Chauvat C."/>
            <person name="Chauvat F."/>
            <person name="Dezi M."/>
            <person name="Diop S.I."/>
            <person name="Gaschignard G."/>
            <person name="Gorgen S."/>
            <person name="Gugger M."/>
            <person name="Lopez-Garcia P."/>
            <person name="Millet M."/>
            <person name="Skouri-Panet F."/>
            <person name="Moreira D."/>
            <person name="Callebaut I."/>
        </authorList>
    </citation>
    <scope>NUCLEOTIDE SEQUENCE</scope>
    <source>
        <strain evidence="1">G9</strain>
    </source>
</reference>
<name>A0ABT6F2K9_9SYNE</name>
<keyword evidence="2" id="KW-1185">Reference proteome</keyword>
<accession>A0ABT6F2K9</accession>
<comment type="caution">
    <text evidence="1">The sequence shown here is derived from an EMBL/GenBank/DDBJ whole genome shotgun (WGS) entry which is preliminary data.</text>
</comment>
<proteinExistence type="predicted"/>
<evidence type="ECO:0000313" key="2">
    <source>
        <dbReference type="Proteomes" id="UP001154265"/>
    </source>
</evidence>
<dbReference type="Proteomes" id="UP001154265">
    <property type="component" value="Unassembled WGS sequence"/>
</dbReference>